<evidence type="ECO:0000256" key="7">
    <source>
        <dbReference type="PROSITE-ProRule" id="PRU00339"/>
    </source>
</evidence>
<feature type="transmembrane region" description="Helical" evidence="8">
    <location>
        <begin position="28"/>
        <end position="46"/>
    </location>
</feature>
<sequence length="522" mass="60414">MENEKESRWLSFLSQPSHTFEIWREKQITVLQLLSLSMGLGFINLLNRFYIAEMGEHFSVSALIILAMIFSPLVGFIAIKVGAFFAEKIGRLFKGKATYRQMEIAVGWSLLPLMLLIPFWIVEIILFPDIFTSELFVSMTEKEALLFNIVLFFEVILFGWSLLIFVIGFCKYHEFYKMKPVVYVVHTMAFIFLLYNWGNGAVQIYDTVQYNKAIEEEDYETILTNAETDLEEEPADLTALNNKAYALINEGNYEEGLEVVNEVLEIEPDNDTALNNKGWALNMLGRNEEALTVIMQAIAIEPNEAYEYINLGNIYYGLGNYQSGIDAYETAIDYDISEDTASAYYGLGITYYDLAEYEKTIDYMERYLTYLPEDIDAYWVMANAYDFLNNQTQALEMLDHILAIDPENVAVHTYKADLHLYYEQIQEAEIMYQKIITDYPEYPDGYYGMAAIAAYNQNTIDAITNLEIVLEYDPYYFENALYDVFFDNIRETSEFQALEAKYYETDGLYEDSGLGDESVRYD</sequence>
<dbReference type="Pfam" id="PF14559">
    <property type="entry name" value="TPR_19"/>
    <property type="match status" value="1"/>
</dbReference>
<dbReference type="AlphaFoldDB" id="A0A1H9UHJ1"/>
<keyword evidence="3" id="KW-0677">Repeat</keyword>
<feature type="transmembrane region" description="Helical" evidence="8">
    <location>
        <begin position="146"/>
        <end position="169"/>
    </location>
</feature>
<comment type="subcellular location">
    <subcellularLocation>
        <location evidence="1">Membrane</location>
        <topology evidence="1">Multi-pass membrane protein</topology>
    </subcellularLocation>
</comment>
<keyword evidence="6 8" id="KW-0472">Membrane</keyword>
<dbReference type="InterPro" id="IPR006977">
    <property type="entry name" value="Yip1_dom"/>
</dbReference>
<dbReference type="NCBIfam" id="NF047558">
    <property type="entry name" value="TPR_END_plus"/>
    <property type="match status" value="1"/>
</dbReference>
<evidence type="ECO:0000256" key="2">
    <source>
        <dbReference type="ARBA" id="ARBA00022692"/>
    </source>
</evidence>
<dbReference type="OrthoDB" id="2956583at2"/>
<dbReference type="SMART" id="SM00028">
    <property type="entry name" value="TPR"/>
    <property type="match status" value="7"/>
</dbReference>
<accession>A0A1H9UHJ1</accession>
<evidence type="ECO:0000313" key="11">
    <source>
        <dbReference type="Proteomes" id="UP000199687"/>
    </source>
</evidence>
<evidence type="ECO:0000313" key="10">
    <source>
        <dbReference type="EMBL" id="SES08533.1"/>
    </source>
</evidence>
<dbReference type="Gene3D" id="1.25.40.10">
    <property type="entry name" value="Tetratricopeptide repeat domain"/>
    <property type="match status" value="2"/>
</dbReference>
<feature type="repeat" description="TPR" evidence="7">
    <location>
        <begin position="305"/>
        <end position="338"/>
    </location>
</feature>
<evidence type="ECO:0000256" key="4">
    <source>
        <dbReference type="ARBA" id="ARBA00022803"/>
    </source>
</evidence>
<dbReference type="PANTHER" id="PTHR44858">
    <property type="entry name" value="TETRATRICOPEPTIDE REPEAT PROTEIN 6"/>
    <property type="match status" value="1"/>
</dbReference>
<feature type="transmembrane region" description="Helical" evidence="8">
    <location>
        <begin position="181"/>
        <end position="198"/>
    </location>
</feature>
<dbReference type="EMBL" id="FOGL01000017">
    <property type="protein sequence ID" value="SES08533.1"/>
    <property type="molecule type" value="Genomic_DNA"/>
</dbReference>
<evidence type="ECO:0000256" key="3">
    <source>
        <dbReference type="ARBA" id="ARBA00022737"/>
    </source>
</evidence>
<dbReference type="InterPro" id="IPR019734">
    <property type="entry name" value="TPR_rpt"/>
</dbReference>
<dbReference type="InterPro" id="IPR011990">
    <property type="entry name" value="TPR-like_helical_dom_sf"/>
</dbReference>
<keyword evidence="4 7" id="KW-0802">TPR repeat</keyword>
<feature type="repeat" description="TPR" evidence="7">
    <location>
        <begin position="237"/>
        <end position="270"/>
    </location>
</feature>
<dbReference type="Pfam" id="PF13181">
    <property type="entry name" value="TPR_8"/>
    <property type="match status" value="1"/>
</dbReference>
<dbReference type="Pfam" id="PF04893">
    <property type="entry name" value="Yip1"/>
    <property type="match status" value="1"/>
</dbReference>
<keyword evidence="2 8" id="KW-0812">Transmembrane</keyword>
<dbReference type="PANTHER" id="PTHR44858:SF1">
    <property type="entry name" value="UDP-N-ACETYLGLUCOSAMINE--PEPTIDE N-ACETYLGLUCOSAMINYLTRANSFERASE SPINDLY-RELATED"/>
    <property type="match status" value="1"/>
</dbReference>
<name>A0A1H9UHJ1_9BACI</name>
<feature type="transmembrane region" description="Helical" evidence="8">
    <location>
        <begin position="104"/>
        <end position="126"/>
    </location>
</feature>
<keyword evidence="11" id="KW-1185">Reference proteome</keyword>
<dbReference type="Pfam" id="PF13424">
    <property type="entry name" value="TPR_12"/>
    <property type="match status" value="1"/>
</dbReference>
<gene>
    <name evidence="10" type="ORF">SAMN04487944_11793</name>
</gene>
<evidence type="ECO:0000256" key="8">
    <source>
        <dbReference type="SAM" id="Phobius"/>
    </source>
</evidence>
<evidence type="ECO:0000256" key="6">
    <source>
        <dbReference type="ARBA" id="ARBA00023136"/>
    </source>
</evidence>
<protein>
    <submittedName>
        <fullName evidence="10">Tetratricopeptide repeat-containing protein</fullName>
    </submittedName>
</protein>
<dbReference type="SUPFAM" id="SSF48452">
    <property type="entry name" value="TPR-like"/>
    <property type="match status" value="1"/>
</dbReference>
<evidence type="ECO:0000256" key="5">
    <source>
        <dbReference type="ARBA" id="ARBA00022989"/>
    </source>
</evidence>
<feature type="transmembrane region" description="Helical" evidence="8">
    <location>
        <begin position="58"/>
        <end position="83"/>
    </location>
</feature>
<feature type="domain" description="Yip1" evidence="9">
    <location>
        <begin position="12"/>
        <end position="194"/>
    </location>
</feature>
<proteinExistence type="predicted"/>
<feature type="repeat" description="TPR" evidence="7">
    <location>
        <begin position="341"/>
        <end position="374"/>
    </location>
</feature>
<feature type="repeat" description="TPR" evidence="7">
    <location>
        <begin position="375"/>
        <end position="408"/>
    </location>
</feature>
<organism evidence="10 11">
    <name type="scientific">Gracilibacillus ureilyticus</name>
    <dbReference type="NCBI Taxonomy" id="531814"/>
    <lineage>
        <taxon>Bacteria</taxon>
        <taxon>Bacillati</taxon>
        <taxon>Bacillota</taxon>
        <taxon>Bacilli</taxon>
        <taxon>Bacillales</taxon>
        <taxon>Bacillaceae</taxon>
        <taxon>Gracilibacillus</taxon>
    </lineage>
</organism>
<keyword evidence="5 8" id="KW-1133">Transmembrane helix</keyword>
<dbReference type="STRING" id="531814.SAMN04487944_11793"/>
<evidence type="ECO:0000256" key="1">
    <source>
        <dbReference type="ARBA" id="ARBA00004141"/>
    </source>
</evidence>
<dbReference type="Proteomes" id="UP000199687">
    <property type="component" value="Unassembled WGS sequence"/>
</dbReference>
<dbReference type="RefSeq" id="WP_089742779.1">
    <property type="nucleotide sequence ID" value="NZ_FOGL01000017.1"/>
</dbReference>
<dbReference type="InterPro" id="IPR050498">
    <property type="entry name" value="Ycf3"/>
</dbReference>
<reference evidence="10 11" key="1">
    <citation type="submission" date="2016-10" db="EMBL/GenBank/DDBJ databases">
        <authorList>
            <person name="de Groot N.N."/>
        </authorList>
    </citation>
    <scope>NUCLEOTIDE SEQUENCE [LARGE SCALE GENOMIC DNA]</scope>
    <source>
        <strain evidence="10 11">CGMCC 1.7727</strain>
    </source>
</reference>
<evidence type="ECO:0000259" key="9">
    <source>
        <dbReference type="Pfam" id="PF04893"/>
    </source>
</evidence>
<dbReference type="GO" id="GO:0016020">
    <property type="term" value="C:membrane"/>
    <property type="evidence" value="ECO:0007669"/>
    <property type="project" value="UniProtKB-SubCell"/>
</dbReference>
<dbReference type="PROSITE" id="PS50005">
    <property type="entry name" value="TPR"/>
    <property type="match status" value="4"/>
</dbReference>